<feature type="transmembrane region" description="Helical" evidence="7">
    <location>
        <begin position="136"/>
        <end position="159"/>
    </location>
</feature>
<accession>A0ABW8C1U4</accession>
<evidence type="ECO:0000256" key="1">
    <source>
        <dbReference type="ARBA" id="ARBA00004651"/>
    </source>
</evidence>
<dbReference type="InterPro" id="IPR020846">
    <property type="entry name" value="MFS_dom"/>
</dbReference>
<dbReference type="Gene3D" id="1.20.1250.20">
    <property type="entry name" value="MFS general substrate transporter like domains"/>
    <property type="match status" value="2"/>
</dbReference>
<evidence type="ECO:0000313" key="9">
    <source>
        <dbReference type="EMBL" id="MFI9100399.1"/>
    </source>
</evidence>
<keyword evidence="4 7" id="KW-0472">Membrane</keyword>
<dbReference type="Pfam" id="PF07690">
    <property type="entry name" value="MFS_1"/>
    <property type="match status" value="1"/>
</dbReference>
<evidence type="ECO:0000256" key="3">
    <source>
        <dbReference type="ARBA" id="ARBA00022989"/>
    </source>
</evidence>
<dbReference type="SUPFAM" id="SSF103473">
    <property type="entry name" value="MFS general substrate transporter"/>
    <property type="match status" value="1"/>
</dbReference>
<feature type="transmembrane region" description="Helical" evidence="7">
    <location>
        <begin position="309"/>
        <end position="327"/>
    </location>
</feature>
<feature type="region of interest" description="Disordered" evidence="6">
    <location>
        <begin position="521"/>
        <end position="556"/>
    </location>
</feature>
<protein>
    <submittedName>
        <fullName evidence="9">MFS transporter</fullName>
    </submittedName>
</protein>
<evidence type="ECO:0000256" key="5">
    <source>
        <dbReference type="ARBA" id="ARBA00023251"/>
    </source>
</evidence>
<dbReference type="RefSeq" id="WP_399645547.1">
    <property type="nucleotide sequence ID" value="NZ_JBITYG010000002.1"/>
</dbReference>
<keyword evidence="5" id="KW-0046">Antibiotic resistance</keyword>
<feature type="transmembrane region" description="Helical" evidence="7">
    <location>
        <begin position="360"/>
        <end position="387"/>
    </location>
</feature>
<evidence type="ECO:0000313" key="10">
    <source>
        <dbReference type="Proteomes" id="UP001614394"/>
    </source>
</evidence>
<feature type="transmembrane region" description="Helical" evidence="7">
    <location>
        <begin position="165"/>
        <end position="188"/>
    </location>
</feature>
<keyword evidence="2 7" id="KW-0812">Transmembrane</keyword>
<comment type="caution">
    <text evidence="9">The sequence shown here is derived from an EMBL/GenBank/DDBJ whole genome shotgun (WGS) entry which is preliminary data.</text>
</comment>
<evidence type="ECO:0000256" key="2">
    <source>
        <dbReference type="ARBA" id="ARBA00022692"/>
    </source>
</evidence>
<feature type="transmembrane region" description="Helical" evidence="7">
    <location>
        <begin position="269"/>
        <end position="289"/>
    </location>
</feature>
<feature type="transmembrane region" description="Helical" evidence="7">
    <location>
        <begin position="110"/>
        <end position="129"/>
    </location>
</feature>
<feature type="transmembrane region" description="Helical" evidence="7">
    <location>
        <begin position="77"/>
        <end position="104"/>
    </location>
</feature>
<feature type="transmembrane region" description="Helical" evidence="7">
    <location>
        <begin position="48"/>
        <end position="65"/>
    </location>
</feature>
<reference evidence="9 10" key="1">
    <citation type="submission" date="2024-10" db="EMBL/GenBank/DDBJ databases">
        <title>The Natural Products Discovery Center: Release of the First 8490 Sequenced Strains for Exploring Actinobacteria Biosynthetic Diversity.</title>
        <authorList>
            <person name="Kalkreuter E."/>
            <person name="Kautsar S.A."/>
            <person name="Yang D."/>
            <person name="Bader C.D."/>
            <person name="Teijaro C.N."/>
            <person name="Fluegel L."/>
            <person name="Davis C.M."/>
            <person name="Simpson J.R."/>
            <person name="Lauterbach L."/>
            <person name="Steele A.D."/>
            <person name="Gui C."/>
            <person name="Meng S."/>
            <person name="Li G."/>
            <person name="Viehrig K."/>
            <person name="Ye F."/>
            <person name="Su P."/>
            <person name="Kiefer A.F."/>
            <person name="Nichols A."/>
            <person name="Cepeda A.J."/>
            <person name="Yan W."/>
            <person name="Fan B."/>
            <person name="Jiang Y."/>
            <person name="Adhikari A."/>
            <person name="Zheng C.-J."/>
            <person name="Schuster L."/>
            <person name="Cowan T.M."/>
            <person name="Smanski M.J."/>
            <person name="Chevrette M.G."/>
            <person name="De Carvalho L.P.S."/>
            <person name="Shen B."/>
        </authorList>
    </citation>
    <scope>NUCLEOTIDE SEQUENCE [LARGE SCALE GENOMIC DNA]</scope>
    <source>
        <strain evidence="9 10">NPDC053399</strain>
    </source>
</reference>
<evidence type="ECO:0000256" key="6">
    <source>
        <dbReference type="SAM" id="MobiDB-lite"/>
    </source>
</evidence>
<dbReference type="InterPro" id="IPR011701">
    <property type="entry name" value="MFS"/>
</dbReference>
<proteinExistence type="predicted"/>
<dbReference type="PANTHER" id="PTHR42718:SF39">
    <property type="entry name" value="ACTINORHODIN TRANSPORTER-RELATED"/>
    <property type="match status" value="1"/>
</dbReference>
<feature type="transmembrane region" description="Helical" evidence="7">
    <location>
        <begin position="200"/>
        <end position="218"/>
    </location>
</feature>
<dbReference type="PANTHER" id="PTHR42718">
    <property type="entry name" value="MAJOR FACILITATOR SUPERFAMILY MULTIDRUG TRANSPORTER MFSC"/>
    <property type="match status" value="1"/>
</dbReference>
<dbReference type="EMBL" id="JBITYG010000002">
    <property type="protein sequence ID" value="MFI9100399.1"/>
    <property type="molecule type" value="Genomic_DNA"/>
</dbReference>
<keyword evidence="3 7" id="KW-1133">Transmembrane helix</keyword>
<dbReference type="Proteomes" id="UP001614394">
    <property type="component" value="Unassembled WGS sequence"/>
</dbReference>
<feature type="transmembrane region" description="Helical" evidence="7">
    <location>
        <begin position="230"/>
        <end position="248"/>
    </location>
</feature>
<gene>
    <name evidence="9" type="ORF">ACIGXA_07720</name>
</gene>
<keyword evidence="10" id="KW-1185">Reference proteome</keyword>
<comment type="subcellular location">
    <subcellularLocation>
        <location evidence="1">Cell membrane</location>
        <topology evidence="1">Multi-pass membrane protein</topology>
    </subcellularLocation>
</comment>
<evidence type="ECO:0000256" key="4">
    <source>
        <dbReference type="ARBA" id="ARBA00023136"/>
    </source>
</evidence>
<evidence type="ECO:0000256" key="7">
    <source>
        <dbReference type="SAM" id="Phobius"/>
    </source>
</evidence>
<dbReference type="CDD" id="cd17321">
    <property type="entry name" value="MFS_MMR_MDR_like"/>
    <property type="match status" value="1"/>
</dbReference>
<organism evidence="9 10">
    <name type="scientific">Streptomyces fildesensis</name>
    <dbReference type="NCBI Taxonomy" id="375757"/>
    <lineage>
        <taxon>Bacteria</taxon>
        <taxon>Bacillati</taxon>
        <taxon>Actinomycetota</taxon>
        <taxon>Actinomycetes</taxon>
        <taxon>Kitasatosporales</taxon>
        <taxon>Streptomycetaceae</taxon>
        <taxon>Streptomyces</taxon>
    </lineage>
</organism>
<dbReference type="InterPro" id="IPR036259">
    <property type="entry name" value="MFS_trans_sf"/>
</dbReference>
<dbReference type="PROSITE" id="PS50850">
    <property type="entry name" value="MFS"/>
    <property type="match status" value="1"/>
</dbReference>
<name>A0ABW8C1U4_9ACTN</name>
<feature type="transmembrane region" description="Helical" evidence="7">
    <location>
        <begin position="334"/>
        <end position="354"/>
    </location>
</feature>
<sequence length="556" mass="57475">MTETVRRPWPCLLVVLFAAFMDMMDLGIVSVAAPSIQRDLHSDYASAQWFMASYALAFAVLLIPGGRLGDIYGRKRVFMTGVAGFTVVSVVCALAPTAGVLIAARFVQGGFGALMVPQVLAVLQILFPATRRGMALAAYGTVMNLAQLSGPILGGIMATDDLLGLGWRAIFLVNVPIGALVLVGTAVLLPESRSDRPLRLDVTGIVLVALLAGLVSYPLQQGRAAGWPPWMLAALAAALPAGLLFAWHQRRRGPQAALVPVALFRRRSFVAGIVLLLLVYTALLAQQMVVIWHTQIGLGWSPLRTGAAGAGWVLGLFLLGGFAVTLAPRIGRALLVSGCLLVAASIAVLSEVISHDALGFWRLFGCMTALGCGLGLVVPILVDLVLAGVPKRDAGGGSGVANAVIYFASAVGIGLSGLVFFGQVSAGGDAHARAQEYRVADAGPGAADALRACVHDRSAAADPYRIPASCRTSRATDPVVAAATTEALRQNFADSAANSLWYPAGAFLAAVALAPLLPRGSGTADAGDADDEVVAADGSGARPENPAGPRVDVPLN</sequence>
<evidence type="ECO:0000259" key="8">
    <source>
        <dbReference type="PROSITE" id="PS50850"/>
    </source>
</evidence>
<feature type="domain" description="Major facilitator superfamily (MFS) profile" evidence="8">
    <location>
        <begin position="11"/>
        <end position="522"/>
    </location>
</feature>
<feature type="transmembrane region" description="Helical" evidence="7">
    <location>
        <begin position="399"/>
        <end position="421"/>
    </location>
</feature>